<dbReference type="GO" id="GO:0005829">
    <property type="term" value="C:cytosol"/>
    <property type="evidence" value="ECO:0007669"/>
    <property type="project" value="TreeGrafter"/>
</dbReference>
<proteinExistence type="inferred from homology"/>
<dbReference type="SUPFAM" id="SSF56214">
    <property type="entry name" value="4'-phosphopantetheinyl transferase"/>
    <property type="match status" value="2"/>
</dbReference>
<comment type="caution">
    <text evidence="7">The sequence shown here is derived from an EMBL/GenBank/DDBJ whole genome shotgun (WGS) entry which is preliminary data.</text>
</comment>
<dbReference type="GO" id="GO:0000287">
    <property type="term" value="F:magnesium ion binding"/>
    <property type="evidence" value="ECO:0007669"/>
    <property type="project" value="InterPro"/>
</dbReference>
<evidence type="ECO:0000313" key="8">
    <source>
        <dbReference type="Proteomes" id="UP000231092"/>
    </source>
</evidence>
<protein>
    <submittedName>
        <fullName evidence="7">4'-phosphopantetheinyl transferase</fullName>
    </submittedName>
</protein>
<dbReference type="PANTHER" id="PTHR12215">
    <property type="entry name" value="PHOSPHOPANTETHEINE TRANSFERASE"/>
    <property type="match status" value="1"/>
</dbReference>
<evidence type="ECO:0000256" key="5">
    <source>
        <dbReference type="ARBA" id="ARBA00022842"/>
    </source>
</evidence>
<dbReference type="GO" id="GO:0006633">
    <property type="term" value="P:fatty acid biosynthetic process"/>
    <property type="evidence" value="ECO:0007669"/>
    <property type="project" value="InterPro"/>
</dbReference>
<evidence type="ECO:0000259" key="6">
    <source>
        <dbReference type="Pfam" id="PF01648"/>
    </source>
</evidence>
<comment type="cofactor">
    <cofactor evidence="1">
        <name>Mg(2+)</name>
        <dbReference type="ChEBI" id="CHEBI:18420"/>
    </cofactor>
</comment>
<evidence type="ECO:0000256" key="1">
    <source>
        <dbReference type="ARBA" id="ARBA00001946"/>
    </source>
</evidence>
<evidence type="ECO:0000256" key="2">
    <source>
        <dbReference type="ARBA" id="ARBA00010990"/>
    </source>
</evidence>
<dbReference type="OrthoDB" id="9808281at2"/>
<dbReference type="AlphaFoldDB" id="A0A2M8Z249"/>
<dbReference type="EMBL" id="PGET01000001">
    <property type="protein sequence ID" value="PJJ27528.1"/>
    <property type="molecule type" value="Genomic_DNA"/>
</dbReference>
<dbReference type="NCBIfam" id="TIGR00556">
    <property type="entry name" value="pantethn_trn"/>
    <property type="match status" value="1"/>
</dbReference>
<dbReference type="InterPro" id="IPR050559">
    <property type="entry name" value="P-Pant_transferase_sf"/>
</dbReference>
<evidence type="ECO:0000256" key="4">
    <source>
        <dbReference type="ARBA" id="ARBA00022723"/>
    </source>
</evidence>
<dbReference type="GO" id="GO:0019878">
    <property type="term" value="P:lysine biosynthetic process via aminoadipic acid"/>
    <property type="evidence" value="ECO:0007669"/>
    <property type="project" value="TreeGrafter"/>
</dbReference>
<dbReference type="InterPro" id="IPR004568">
    <property type="entry name" value="Ppantetheine-prot_Trfase_dom"/>
</dbReference>
<dbReference type="InterPro" id="IPR008278">
    <property type="entry name" value="4-PPantetheinyl_Trfase_dom"/>
</dbReference>
<accession>A0A2M8Z249</accession>
<evidence type="ECO:0000313" key="7">
    <source>
        <dbReference type="EMBL" id="PJJ27528.1"/>
    </source>
</evidence>
<sequence>MVRIYLETYEATPRKEKREQEHGLGKELLRMGLKDLYGIDSELNDQPAILTEEHGKPYLKDFPHIHYNISHTDGLVACAIGDRQVGIDVERIRPFRQNILKKVFSDAERHRMEEIPETERSQYFFRIWTLKESYLKAAGLGITVPLTSISFEWEEEASFACSAPGASFHQTMLKGGYVLSICTLGDEEINFGQNLVFSARAEGLLTGLCFQKPSDRPGSSRFRRQTGN</sequence>
<dbReference type="GO" id="GO:0008897">
    <property type="term" value="F:holo-[acyl-carrier-protein] synthase activity"/>
    <property type="evidence" value="ECO:0007669"/>
    <property type="project" value="InterPro"/>
</dbReference>
<comment type="similarity">
    <text evidence="2">Belongs to the P-Pant transferase superfamily. Gsp/Sfp/HetI/AcpT family.</text>
</comment>
<dbReference type="Gene3D" id="3.90.470.20">
    <property type="entry name" value="4'-phosphopantetheinyl transferase domain"/>
    <property type="match status" value="2"/>
</dbReference>
<reference evidence="7 8" key="1">
    <citation type="submission" date="2017-11" db="EMBL/GenBank/DDBJ databases">
        <title>Understudied soil microbes with underappreciated capabilities: Untangling the Clostridium saccharolyticum group.</title>
        <authorList>
            <person name="Leschine S."/>
        </authorList>
    </citation>
    <scope>NUCLEOTIDE SEQUENCE [LARGE SCALE GENOMIC DNA]</scope>
    <source>
        <strain evidence="7 8">18A</strain>
    </source>
</reference>
<dbReference type="InterPro" id="IPR037143">
    <property type="entry name" value="4-PPantetheinyl_Trfase_dom_sf"/>
</dbReference>
<dbReference type="Proteomes" id="UP000231092">
    <property type="component" value="Unassembled WGS sequence"/>
</dbReference>
<feature type="domain" description="4'-phosphopantetheinyl transferase" evidence="6">
    <location>
        <begin position="84"/>
        <end position="182"/>
    </location>
</feature>
<name>A0A2M8Z249_9FIRM</name>
<evidence type="ECO:0000256" key="3">
    <source>
        <dbReference type="ARBA" id="ARBA00022679"/>
    </source>
</evidence>
<dbReference type="Pfam" id="PF01648">
    <property type="entry name" value="ACPS"/>
    <property type="match status" value="1"/>
</dbReference>
<keyword evidence="4" id="KW-0479">Metal-binding</keyword>
<organism evidence="7 8">
    <name type="scientific">[Clostridium] celerecrescens 18A</name>
    <dbReference type="NCBI Taxonomy" id="1286362"/>
    <lineage>
        <taxon>Bacteria</taxon>
        <taxon>Bacillati</taxon>
        <taxon>Bacillota</taxon>
        <taxon>Clostridia</taxon>
        <taxon>Lachnospirales</taxon>
        <taxon>Lachnospiraceae</taxon>
        <taxon>Lacrimispora</taxon>
    </lineage>
</organism>
<keyword evidence="3 7" id="KW-0808">Transferase</keyword>
<dbReference type="PANTHER" id="PTHR12215:SF15">
    <property type="entry name" value="4'-PHOSPHOPANTETHEINYL TRANSFERASE SUPERFAMILY-RELATED"/>
    <property type="match status" value="1"/>
</dbReference>
<gene>
    <name evidence="7" type="ORF">H171_0997</name>
</gene>
<keyword evidence="5" id="KW-0460">Magnesium</keyword>